<accession>D7CWU2</accession>
<evidence type="ECO:0000313" key="2">
    <source>
        <dbReference type="EMBL" id="ADI13183.1"/>
    </source>
</evidence>
<organism evidence="2 3">
    <name type="scientific">Truepera radiovictrix (strain DSM 17093 / CIP 108686 / LMG 22925 / RQ-24)</name>
    <dbReference type="NCBI Taxonomy" id="649638"/>
    <lineage>
        <taxon>Bacteria</taxon>
        <taxon>Thermotogati</taxon>
        <taxon>Deinococcota</taxon>
        <taxon>Deinococci</taxon>
        <taxon>Trueperales</taxon>
        <taxon>Trueperaceae</taxon>
        <taxon>Truepera</taxon>
    </lineage>
</organism>
<dbReference type="RefSeq" id="WP_013176563.1">
    <property type="nucleotide sequence ID" value="NC_014221.1"/>
</dbReference>
<reference evidence="2 3" key="2">
    <citation type="journal article" date="2011" name="Stand. Genomic Sci.">
        <title>Complete genome sequence of Truepera radiovictrix type strain (RQ-24).</title>
        <authorList>
            <person name="Ivanova N."/>
            <person name="Rohde C."/>
            <person name="Munk C."/>
            <person name="Nolan M."/>
            <person name="Lucas S."/>
            <person name="Del Rio T.G."/>
            <person name="Tice H."/>
            <person name="Deshpande S."/>
            <person name="Cheng J.F."/>
            <person name="Tapia R."/>
            <person name="Han C."/>
            <person name="Goodwin L."/>
            <person name="Pitluck S."/>
            <person name="Liolios K."/>
            <person name="Mavromatis K."/>
            <person name="Mikhailova N."/>
            <person name="Pati A."/>
            <person name="Chen A."/>
            <person name="Palaniappan K."/>
            <person name="Land M."/>
            <person name="Hauser L."/>
            <person name="Chang Y.J."/>
            <person name="Jeffries C.D."/>
            <person name="Brambilla E."/>
            <person name="Rohde M."/>
            <person name="Goker M."/>
            <person name="Tindall B.J."/>
            <person name="Woyke T."/>
            <person name="Bristow J."/>
            <person name="Eisen J.A."/>
            <person name="Markowitz V."/>
            <person name="Hugenholtz P."/>
            <person name="Kyrpides N.C."/>
            <person name="Klenk H.P."/>
            <person name="Lapidus A."/>
        </authorList>
    </citation>
    <scope>NUCLEOTIDE SEQUENCE [LARGE SCALE GENOMIC DNA]</scope>
    <source>
        <strain evidence="3">DSM 17093 / CIP 108686 / LMG 22925 / RQ-24</strain>
    </source>
</reference>
<protein>
    <recommendedName>
        <fullName evidence="4">Peptidase M10A and M12B matrixin and adamalysin</fullName>
    </recommendedName>
</protein>
<evidence type="ECO:0000313" key="3">
    <source>
        <dbReference type="Proteomes" id="UP000000379"/>
    </source>
</evidence>
<evidence type="ECO:0008006" key="4">
    <source>
        <dbReference type="Google" id="ProtNLM"/>
    </source>
</evidence>
<dbReference type="InterPro" id="IPR024079">
    <property type="entry name" value="MetalloPept_cat_dom_sf"/>
</dbReference>
<feature type="signal peptide" evidence="1">
    <location>
        <begin position="1"/>
        <end position="24"/>
    </location>
</feature>
<dbReference type="AlphaFoldDB" id="D7CWU2"/>
<keyword evidence="3" id="KW-1185">Reference proteome</keyword>
<keyword evidence="1" id="KW-0732">Signal</keyword>
<dbReference type="eggNOG" id="COG5549">
    <property type="taxonomic scope" value="Bacteria"/>
</dbReference>
<evidence type="ECO:0000256" key="1">
    <source>
        <dbReference type="SAM" id="SignalP"/>
    </source>
</evidence>
<dbReference type="Proteomes" id="UP000000379">
    <property type="component" value="Chromosome"/>
</dbReference>
<proteinExistence type="predicted"/>
<feature type="chain" id="PRO_5003094358" description="Peptidase M10A and M12B matrixin and adamalysin" evidence="1">
    <location>
        <begin position="25"/>
        <end position="222"/>
    </location>
</feature>
<sequence>MRRSLTPLVATLLVAALTFGGAQGEVETYLSANGSDPETTRGASRLLRYQLEDFPVPVYVPLPPVAPPETATGGVQTGGASAPGSAAWRRQEVIRAFDAWAEAVPEIVSWTFVETPGEETLVVSWEDLPPNLAGSYRYAFSVTPSNEYRFRATRILLDPNTPEGDLYRFALLQVGHALGLLGRSPFEGDALSAVPSGVVSERDVATLRALYALPSGTVLHGD</sequence>
<name>D7CWU2_TRURR</name>
<dbReference type="OrthoDB" id="9786975at2"/>
<dbReference type="STRING" id="649638.Trad_0040"/>
<dbReference type="Gene3D" id="3.40.390.10">
    <property type="entry name" value="Collagenase (Catalytic Domain)"/>
    <property type="match status" value="1"/>
</dbReference>
<dbReference type="HOGENOM" id="CLU_1244895_0_0_0"/>
<dbReference type="SUPFAM" id="SSF55486">
    <property type="entry name" value="Metalloproteases ('zincins'), catalytic domain"/>
    <property type="match status" value="1"/>
</dbReference>
<dbReference type="EMBL" id="CP002049">
    <property type="protein sequence ID" value="ADI13183.1"/>
    <property type="molecule type" value="Genomic_DNA"/>
</dbReference>
<dbReference type="KEGG" id="tra:Trad_0040"/>
<dbReference type="GO" id="GO:0008237">
    <property type="term" value="F:metallopeptidase activity"/>
    <property type="evidence" value="ECO:0007669"/>
    <property type="project" value="InterPro"/>
</dbReference>
<gene>
    <name evidence="2" type="ordered locus">Trad_0040</name>
</gene>
<reference evidence="3" key="1">
    <citation type="submission" date="2010-05" db="EMBL/GenBank/DDBJ databases">
        <title>The complete genome of Truepera radiovictris DSM 17093.</title>
        <authorList>
            <consortium name="US DOE Joint Genome Institute (JGI-PGF)"/>
            <person name="Lucas S."/>
            <person name="Copeland A."/>
            <person name="Lapidus A."/>
            <person name="Glavina del Rio T."/>
            <person name="Dalin E."/>
            <person name="Tice H."/>
            <person name="Bruce D."/>
            <person name="Goodwin L."/>
            <person name="Pitluck S."/>
            <person name="Kyrpides N."/>
            <person name="Mavromatis K."/>
            <person name="Ovchinnikova G."/>
            <person name="Munk A.C."/>
            <person name="Detter J.C."/>
            <person name="Han C."/>
            <person name="Tapia R."/>
            <person name="Land M."/>
            <person name="Hauser L."/>
            <person name="Markowitz V."/>
            <person name="Cheng J.-F."/>
            <person name="Hugenholtz P."/>
            <person name="Woyke T."/>
            <person name="Wu D."/>
            <person name="Tindall B."/>
            <person name="Pomrenke H.G."/>
            <person name="Brambilla E."/>
            <person name="Klenk H.-P."/>
            <person name="Eisen J.A."/>
        </authorList>
    </citation>
    <scope>NUCLEOTIDE SEQUENCE [LARGE SCALE GENOMIC DNA]</scope>
    <source>
        <strain evidence="3">DSM 17093 / CIP 108686 / LMG 22925 / RQ-24</strain>
    </source>
</reference>